<evidence type="ECO:0000313" key="4">
    <source>
        <dbReference type="Proteomes" id="UP000324800"/>
    </source>
</evidence>
<comment type="caution">
    <text evidence="3">The sequence shown here is derived from an EMBL/GenBank/DDBJ whole genome shotgun (WGS) entry which is preliminary data.</text>
</comment>
<reference evidence="3 4" key="1">
    <citation type="submission" date="2019-03" db="EMBL/GenBank/DDBJ databases">
        <title>Single cell metagenomics reveals metabolic interactions within the superorganism composed of flagellate Streblomastix strix and complex community of Bacteroidetes bacteria on its surface.</title>
        <authorList>
            <person name="Treitli S.C."/>
            <person name="Kolisko M."/>
            <person name="Husnik F."/>
            <person name="Keeling P."/>
            <person name="Hampl V."/>
        </authorList>
    </citation>
    <scope>NUCLEOTIDE SEQUENCE [LARGE SCALE GENOMIC DNA]</scope>
    <source>
        <strain evidence="3">ST1C</strain>
    </source>
</reference>
<evidence type="ECO:0000256" key="1">
    <source>
        <dbReference type="SAM" id="Phobius"/>
    </source>
</evidence>
<keyword evidence="2" id="KW-0732">Signal</keyword>
<evidence type="ECO:0000256" key="2">
    <source>
        <dbReference type="SAM" id="SignalP"/>
    </source>
</evidence>
<keyword evidence="1" id="KW-0472">Membrane</keyword>
<dbReference type="Proteomes" id="UP000324800">
    <property type="component" value="Unassembled WGS sequence"/>
</dbReference>
<gene>
    <name evidence="3" type="ORF">EZS28_012477</name>
</gene>
<evidence type="ECO:0008006" key="5">
    <source>
        <dbReference type="Google" id="ProtNLM"/>
    </source>
</evidence>
<proteinExistence type="predicted"/>
<dbReference type="Pfam" id="PF04113">
    <property type="entry name" value="Gpi16"/>
    <property type="match status" value="2"/>
</dbReference>
<dbReference type="GO" id="GO:0042765">
    <property type="term" value="C:GPI-anchor transamidase complex"/>
    <property type="evidence" value="ECO:0007669"/>
    <property type="project" value="InterPro"/>
</dbReference>
<keyword evidence="1" id="KW-0812">Transmembrane</keyword>
<feature type="transmembrane region" description="Helical" evidence="1">
    <location>
        <begin position="503"/>
        <end position="526"/>
    </location>
</feature>
<dbReference type="AlphaFoldDB" id="A0A5J4WBF7"/>
<sequence>MFEIIFVVIVFSCCQSRDKDEFSEELFVRPISLNAAILHFQFAQKASLEPAHRNIQYTFPRALKAIFHSGSLSAFNAQLTRGKWYEEKYGQPLVPSGPLGIELTTKFERGSPREAITTTSQALPPLLSSTLSSFQNRIGSSTLFANHNKSFDDVYVSSNPREQIGKENVRALINLLPSGPRSQCGIIPLIDEDQISNSSFISINYRGEVIVEGKGNGMKRFLQLTSSLTVILNISFEDEIPLAKLLMNNKLLKKALIEEDSNTEYKLEELTIHLRTKGNSYKMDGQQEYQNITQYISPINIQRVLLGKATNNEMAIGHIFQNKDNENRIDFDYVACYPPFLDIFLGQAECTLSYTHNDKLEVSQSSSCFRRESVNDISTYNNVIQDFDTHCRKISFKRENNTTDDQKEQNINHQYEIIPSDETCYSIRVSLPALHKLSIKVPFVKGGINCEDLSYDPLRGYDIEHGQAYITIGDSDKQNKSYSTQQVLDDALLLYFIPCDRAMFYNVALISSCAVSIFFIIAVNSISPSIMPGIRRNGNPLARLVARFRRGKVNKNKKEKEK</sequence>
<dbReference type="PANTHER" id="PTHR12959">
    <property type="entry name" value="GPI TRANSAMIDASE COMPONENT PIG-T-RELATED"/>
    <property type="match status" value="1"/>
</dbReference>
<keyword evidence="1" id="KW-1133">Transmembrane helix</keyword>
<feature type="signal peptide" evidence="2">
    <location>
        <begin position="1"/>
        <end position="16"/>
    </location>
</feature>
<dbReference type="OrthoDB" id="331263at2759"/>
<protein>
    <recommendedName>
        <fullName evidence="5">GPI transamidase component PIG-T</fullName>
    </recommendedName>
</protein>
<dbReference type="GO" id="GO:0016255">
    <property type="term" value="P:attachment of GPI anchor to protein"/>
    <property type="evidence" value="ECO:0007669"/>
    <property type="project" value="InterPro"/>
</dbReference>
<dbReference type="PANTHER" id="PTHR12959:SF11">
    <property type="entry name" value="GPI TRANSAMIDASE COMPONENT PIG-T"/>
    <property type="match status" value="1"/>
</dbReference>
<evidence type="ECO:0000313" key="3">
    <source>
        <dbReference type="EMBL" id="KAA6391996.1"/>
    </source>
</evidence>
<dbReference type="InterPro" id="IPR007245">
    <property type="entry name" value="PIG-T"/>
</dbReference>
<feature type="chain" id="PRO_5023841252" description="GPI transamidase component PIG-T" evidence="2">
    <location>
        <begin position="17"/>
        <end position="562"/>
    </location>
</feature>
<name>A0A5J4WBF7_9EUKA</name>
<dbReference type="EMBL" id="SNRW01002694">
    <property type="protein sequence ID" value="KAA6391996.1"/>
    <property type="molecule type" value="Genomic_DNA"/>
</dbReference>
<organism evidence="3 4">
    <name type="scientific">Streblomastix strix</name>
    <dbReference type="NCBI Taxonomy" id="222440"/>
    <lineage>
        <taxon>Eukaryota</taxon>
        <taxon>Metamonada</taxon>
        <taxon>Preaxostyla</taxon>
        <taxon>Oxymonadida</taxon>
        <taxon>Streblomastigidae</taxon>
        <taxon>Streblomastix</taxon>
    </lineage>
</organism>
<accession>A0A5J4WBF7</accession>